<keyword evidence="2" id="KW-1185">Reference proteome</keyword>
<dbReference type="EMBL" id="LJAM02000008">
    <property type="protein sequence ID" value="RAP72887.1"/>
    <property type="molecule type" value="Genomic_DNA"/>
</dbReference>
<gene>
    <name evidence="1" type="ORF">ACZ87_00280</name>
</gene>
<dbReference type="AlphaFoldDB" id="A0A328TQJ3"/>
<reference evidence="1" key="1">
    <citation type="submission" date="2018-04" db="EMBL/GenBank/DDBJ databases">
        <title>Genomes of the Obligate Erwinia dacicola and Facultative Enterobacter sp. OLF Endosymbionts of the Olive Fruit fly, Bactrocera oleae.</title>
        <authorList>
            <person name="Estes A.M."/>
            <person name="Hearn D.J."/>
            <person name="Agarwal S."/>
            <person name="Pierson E.A."/>
            <person name="Dunning-Hotopp J.C."/>
        </authorList>
    </citation>
    <scope>NUCLEOTIDE SEQUENCE [LARGE SCALE GENOMIC DNA]</scope>
    <source>
        <strain evidence="1">Oroville</strain>
    </source>
</reference>
<comment type="caution">
    <text evidence="1">The sequence shown here is derived from an EMBL/GenBank/DDBJ whole genome shotgun (WGS) entry which is preliminary data.</text>
</comment>
<dbReference type="Proteomes" id="UP000244334">
    <property type="component" value="Unassembled WGS sequence"/>
</dbReference>
<evidence type="ECO:0000313" key="2">
    <source>
        <dbReference type="Proteomes" id="UP000244334"/>
    </source>
</evidence>
<evidence type="ECO:0000313" key="1">
    <source>
        <dbReference type="EMBL" id="RAP72887.1"/>
    </source>
</evidence>
<name>A0A328TQJ3_9GAMM</name>
<proteinExistence type="predicted"/>
<sequence length="133" mass="14286">MANGIVSLFDNIWQTIKGGFLKSWNWIVGKLNKIPGVDIKLSPVVNPVNPEVAGGVMPPVMQNNYAGNIQQSLTANTLSTGGQLKGVDRGGISSTISKNSKAVTDNSKTIGEVHFHTKEALSPAQLMEWQELN</sequence>
<protein>
    <submittedName>
        <fullName evidence="1">Phage tail tape measure, TP901 family, core region domain protein</fullName>
    </submittedName>
</protein>
<accession>A0A328TQJ3</accession>
<organism evidence="1 2">
    <name type="scientific">Candidatus Erwinia dacicola</name>
    <dbReference type="NCBI Taxonomy" id="252393"/>
    <lineage>
        <taxon>Bacteria</taxon>
        <taxon>Pseudomonadati</taxon>
        <taxon>Pseudomonadota</taxon>
        <taxon>Gammaproteobacteria</taxon>
        <taxon>Enterobacterales</taxon>
        <taxon>Erwiniaceae</taxon>
        <taxon>Erwinia</taxon>
    </lineage>
</organism>